<dbReference type="InterPro" id="IPR032710">
    <property type="entry name" value="NTF2-like_dom_sf"/>
</dbReference>
<reference evidence="3 4" key="2">
    <citation type="journal article" date="2016" name="Genome Announc.">
        <title>Complete Genome Sequences of Two Interactive Moderate Thermophiles, Paenibacillus napthalenovorans 32O-Y and Paenibacillus sp. 32O-W.</title>
        <authorList>
            <person name="Butler R.R.III."/>
            <person name="Wang J."/>
            <person name="Stark B.C."/>
            <person name="Pombert J.F."/>
        </authorList>
    </citation>
    <scope>NUCLEOTIDE SEQUENCE [LARGE SCALE GENOMIC DNA]</scope>
    <source>
        <strain evidence="3 4">32O-Y</strain>
    </source>
</reference>
<comment type="similarity">
    <text evidence="1">Belongs to the bacterial ring-hydroxylating dioxygenase beta subunit family.</text>
</comment>
<keyword evidence="4" id="KW-1185">Reference proteome</keyword>
<dbReference type="RefSeq" id="WP_054820325.1">
    <property type="nucleotide sequence ID" value="NZ_BJCS01000017.1"/>
</dbReference>
<dbReference type="SUPFAM" id="SSF54427">
    <property type="entry name" value="NTF2-like"/>
    <property type="match status" value="1"/>
</dbReference>
<dbReference type="Gene3D" id="3.10.450.50">
    <property type="match status" value="1"/>
</dbReference>
<dbReference type="STRING" id="162209.IJ22_32050"/>
<dbReference type="OrthoDB" id="7446267at2"/>
<dbReference type="GO" id="GO:0019380">
    <property type="term" value="P:3-phenylpropionate catabolic process"/>
    <property type="evidence" value="ECO:0007669"/>
    <property type="project" value="TreeGrafter"/>
</dbReference>
<evidence type="ECO:0000256" key="1">
    <source>
        <dbReference type="ARBA" id="ARBA00009570"/>
    </source>
</evidence>
<organism evidence="3 4">
    <name type="scientific">Paenibacillus naphthalenovorans</name>
    <dbReference type="NCBI Taxonomy" id="162209"/>
    <lineage>
        <taxon>Bacteria</taxon>
        <taxon>Bacillati</taxon>
        <taxon>Bacillota</taxon>
        <taxon>Bacilli</taxon>
        <taxon>Bacillales</taxon>
        <taxon>Paenibacillaceae</taxon>
        <taxon>Paenibacillus</taxon>
    </lineage>
</organism>
<protein>
    <submittedName>
        <fullName evidence="3">Subunit beta of biphenyl dioxygenase</fullName>
    </submittedName>
</protein>
<dbReference type="PANTHER" id="PTHR41534:SF2">
    <property type="entry name" value="3-PHENYLPROPIONATE_CINNAMIC ACID DIOXYGENASE SUBUNIT BETA"/>
    <property type="match status" value="1"/>
</dbReference>
<dbReference type="EMBL" id="CP013652">
    <property type="protein sequence ID" value="ALS23574.1"/>
    <property type="molecule type" value="Genomic_DNA"/>
</dbReference>
<dbReference type="KEGG" id="pnp:IJ22_32050"/>
<dbReference type="PANTHER" id="PTHR41534">
    <property type="entry name" value="BLR3401 PROTEIN"/>
    <property type="match status" value="1"/>
</dbReference>
<dbReference type="NCBIfam" id="NF007479">
    <property type="entry name" value="PRK10069.1"/>
    <property type="match status" value="1"/>
</dbReference>
<reference evidence="4" key="1">
    <citation type="submission" date="2015-12" db="EMBL/GenBank/DDBJ databases">
        <title>Complete genome sequences of two moderately thermophilic Paenibacillus species.</title>
        <authorList>
            <person name="Butler R.III."/>
            <person name="Wang J."/>
            <person name="Stark B.C."/>
            <person name="Pombert J.-F."/>
        </authorList>
    </citation>
    <scope>NUCLEOTIDE SEQUENCE [LARGE SCALE GENOMIC DNA]</scope>
    <source>
        <strain evidence="4">32O-Y</strain>
    </source>
</reference>
<keyword evidence="2" id="KW-0560">Oxidoreductase</keyword>
<gene>
    <name evidence="3" type="ORF">IJ22_32050</name>
</gene>
<dbReference type="InterPro" id="IPR000391">
    <property type="entry name" value="Rng_hydr_dOase-bsu"/>
</dbReference>
<sequence length="166" mass="19482">MNYELHYQITNFLNTEALLLDNREFEDWLELLTDDVVYRMPVRVTKESKDGFDKNNDMAYYEETKKSLTTRVKRLRTGSAWAEDPPLRTRHFVSNIIIKEGTSSNELKVQSYFSFQRSRGVDHAVEQIFGERLDVLRNIGGDWKIASRSIYPDQTVLTMMNLSTFL</sequence>
<dbReference type="Pfam" id="PF00866">
    <property type="entry name" value="Ring_hydroxyl_B"/>
    <property type="match status" value="1"/>
</dbReference>
<dbReference type="GO" id="GO:0051213">
    <property type="term" value="F:dioxygenase activity"/>
    <property type="evidence" value="ECO:0007669"/>
    <property type="project" value="UniProtKB-KW"/>
</dbReference>
<evidence type="ECO:0000313" key="3">
    <source>
        <dbReference type="EMBL" id="ALS23574.1"/>
    </source>
</evidence>
<name>A0A0U2VS93_9BACL</name>
<dbReference type="CDD" id="cd00667">
    <property type="entry name" value="ring_hydroxylating_dioxygenases_beta"/>
    <property type="match status" value="1"/>
</dbReference>
<dbReference type="AlphaFoldDB" id="A0A0U2VS93"/>
<evidence type="ECO:0000256" key="2">
    <source>
        <dbReference type="ARBA" id="ARBA00023002"/>
    </source>
</evidence>
<accession>A0A0U2VS93</accession>
<keyword evidence="3" id="KW-0223">Dioxygenase</keyword>
<dbReference type="Proteomes" id="UP000061660">
    <property type="component" value="Chromosome"/>
</dbReference>
<dbReference type="PATRIC" id="fig|162209.4.peg.3431"/>
<evidence type="ECO:0000313" key="4">
    <source>
        <dbReference type="Proteomes" id="UP000061660"/>
    </source>
</evidence>
<proteinExistence type="inferred from homology"/>